<dbReference type="GO" id="GO:0016020">
    <property type="term" value="C:membrane"/>
    <property type="evidence" value="ECO:0007669"/>
    <property type="project" value="UniProtKB-SubCell"/>
</dbReference>
<comment type="subcellular location">
    <subcellularLocation>
        <location evidence="1">Membrane</location>
        <topology evidence="1">Single-pass membrane protein</topology>
    </subcellularLocation>
</comment>
<dbReference type="OMA" id="FWWHASH"/>
<keyword evidence="4" id="KW-0472">Membrane</keyword>
<dbReference type="EMBL" id="JAHRHJ020000008">
    <property type="protein sequence ID" value="KAH9306319.1"/>
    <property type="molecule type" value="Genomic_DNA"/>
</dbReference>
<evidence type="ECO:0000313" key="8">
    <source>
        <dbReference type="EMBL" id="KAH9306319.1"/>
    </source>
</evidence>
<feature type="signal peptide" evidence="5">
    <location>
        <begin position="1"/>
        <end position="30"/>
    </location>
</feature>
<feature type="domain" description="Wall-associated receptor kinase galacturonan-binding" evidence="6">
    <location>
        <begin position="32"/>
        <end position="81"/>
    </location>
</feature>
<accession>A0AA38KJD6</accession>
<dbReference type="InterPro" id="IPR032872">
    <property type="entry name" value="WAK_assoc_C"/>
</dbReference>
<name>A0AA38KJD6_TAXCH</name>
<dbReference type="Pfam" id="PF13947">
    <property type="entry name" value="GUB_WAK_bind"/>
    <property type="match status" value="1"/>
</dbReference>
<dbReference type="GO" id="GO:0030247">
    <property type="term" value="F:polysaccharide binding"/>
    <property type="evidence" value="ECO:0007669"/>
    <property type="project" value="InterPro"/>
</dbReference>
<evidence type="ECO:0000313" key="9">
    <source>
        <dbReference type="Proteomes" id="UP000824469"/>
    </source>
</evidence>
<feature type="transmembrane region" description="Helical" evidence="4">
    <location>
        <begin position="242"/>
        <end position="265"/>
    </location>
</feature>
<evidence type="ECO:0000259" key="6">
    <source>
        <dbReference type="Pfam" id="PF13947"/>
    </source>
</evidence>
<keyword evidence="3" id="KW-0325">Glycoprotein</keyword>
<feature type="domain" description="Wall-associated receptor kinase C-terminal" evidence="7">
    <location>
        <begin position="163"/>
        <end position="234"/>
    </location>
</feature>
<dbReference type="PROSITE" id="PS51257">
    <property type="entry name" value="PROKAR_LIPOPROTEIN"/>
    <property type="match status" value="1"/>
</dbReference>
<keyword evidence="4" id="KW-1133">Transmembrane helix</keyword>
<proteinExistence type="predicted"/>
<evidence type="ECO:0000256" key="3">
    <source>
        <dbReference type="ARBA" id="ARBA00023180"/>
    </source>
</evidence>
<feature type="chain" id="PRO_5041289012" description="Wall-associated receptor kinase galacturonan-binding domain-containing protein" evidence="5">
    <location>
        <begin position="31"/>
        <end position="291"/>
    </location>
</feature>
<dbReference type="AlphaFoldDB" id="A0AA38KJD6"/>
<keyword evidence="2 5" id="KW-0732">Signal</keyword>
<keyword evidence="4" id="KW-0812">Transmembrane</keyword>
<dbReference type="InterPro" id="IPR025287">
    <property type="entry name" value="WAK_GUB"/>
</dbReference>
<evidence type="ECO:0000256" key="5">
    <source>
        <dbReference type="SAM" id="SignalP"/>
    </source>
</evidence>
<gene>
    <name evidence="8" type="ORF">KI387_010723</name>
</gene>
<reference evidence="8 9" key="1">
    <citation type="journal article" date="2021" name="Nat. Plants">
        <title>The Taxus genome provides insights into paclitaxel biosynthesis.</title>
        <authorList>
            <person name="Xiong X."/>
            <person name="Gou J."/>
            <person name="Liao Q."/>
            <person name="Li Y."/>
            <person name="Zhou Q."/>
            <person name="Bi G."/>
            <person name="Li C."/>
            <person name="Du R."/>
            <person name="Wang X."/>
            <person name="Sun T."/>
            <person name="Guo L."/>
            <person name="Liang H."/>
            <person name="Lu P."/>
            <person name="Wu Y."/>
            <person name="Zhang Z."/>
            <person name="Ro D.K."/>
            <person name="Shang Y."/>
            <person name="Huang S."/>
            <person name="Yan J."/>
        </authorList>
    </citation>
    <scope>NUCLEOTIDE SEQUENCE [LARGE SCALE GENOMIC DNA]</scope>
    <source>
        <strain evidence="8">Ta-2019</strain>
    </source>
</reference>
<dbReference type="Proteomes" id="UP000824469">
    <property type="component" value="Unassembled WGS sequence"/>
</dbReference>
<evidence type="ECO:0000256" key="1">
    <source>
        <dbReference type="ARBA" id="ARBA00004167"/>
    </source>
</evidence>
<evidence type="ECO:0008006" key="10">
    <source>
        <dbReference type="Google" id="ProtNLM"/>
    </source>
</evidence>
<organism evidence="8 9">
    <name type="scientific">Taxus chinensis</name>
    <name type="common">Chinese yew</name>
    <name type="synonym">Taxus wallichiana var. chinensis</name>
    <dbReference type="NCBI Taxonomy" id="29808"/>
    <lineage>
        <taxon>Eukaryota</taxon>
        <taxon>Viridiplantae</taxon>
        <taxon>Streptophyta</taxon>
        <taxon>Embryophyta</taxon>
        <taxon>Tracheophyta</taxon>
        <taxon>Spermatophyta</taxon>
        <taxon>Pinopsida</taxon>
        <taxon>Pinidae</taxon>
        <taxon>Conifers II</taxon>
        <taxon>Cupressales</taxon>
        <taxon>Taxaceae</taxon>
        <taxon>Taxus</taxon>
    </lineage>
</organism>
<dbReference type="PANTHER" id="PTHR33138">
    <property type="entry name" value="OS01G0690200 PROTEIN"/>
    <property type="match status" value="1"/>
</dbReference>
<comment type="caution">
    <text evidence="8">The sequence shown here is derived from an EMBL/GenBank/DDBJ whole genome shotgun (WGS) entry which is preliminary data.</text>
</comment>
<protein>
    <recommendedName>
        <fullName evidence="10">Wall-associated receptor kinase galacturonan-binding domain-containing protein</fullName>
    </recommendedName>
</protein>
<dbReference type="PANTHER" id="PTHR33138:SF75">
    <property type="entry name" value="WALL-ASSOCIATED RECEPTOR KINASE GALACTURONAN-BINDING DOMAIN-CONTAINING PROTEIN"/>
    <property type="match status" value="1"/>
</dbReference>
<keyword evidence="9" id="KW-1185">Reference proteome</keyword>
<dbReference type="Pfam" id="PF14380">
    <property type="entry name" value="WAK_assoc"/>
    <property type="match status" value="1"/>
</dbReference>
<sequence>MEVTPLRPSHFHRFSLVFAILISWLASSCAACEEEFKCGSYVFGYPFGGRNSGCGDPALQLDCDHEEQKPLLNISGRQYYIVWPYTYFMPSKKLDRGSSHNMKLIDKNLQGDKCSPSRSDNTAAQFWSSPQFHLKGEYENLTLLEQCAPETIRDWSPLPCNHSWYYSSKLDSGLHSKCESRVVLPVHKSKKRSIKEELIDGFQFRIEWNVSENCSVCDSNGGRCAYDNRSMEFCHNSKGKNVIFAVSSVGGVALVAAVILFSIFYMRTRKQLRTQGLGSDFSDYHRSDMEA</sequence>
<evidence type="ECO:0000256" key="4">
    <source>
        <dbReference type="SAM" id="Phobius"/>
    </source>
</evidence>
<feature type="non-terminal residue" evidence="8">
    <location>
        <position position="291"/>
    </location>
</feature>
<evidence type="ECO:0000259" key="7">
    <source>
        <dbReference type="Pfam" id="PF14380"/>
    </source>
</evidence>
<evidence type="ECO:0000256" key="2">
    <source>
        <dbReference type="ARBA" id="ARBA00022729"/>
    </source>
</evidence>